<keyword evidence="1" id="KW-0472">Membrane</keyword>
<organism evidence="3 4">
    <name type="scientific">Fusarium longipes</name>
    <dbReference type="NCBI Taxonomy" id="694270"/>
    <lineage>
        <taxon>Eukaryota</taxon>
        <taxon>Fungi</taxon>
        <taxon>Dikarya</taxon>
        <taxon>Ascomycota</taxon>
        <taxon>Pezizomycotina</taxon>
        <taxon>Sordariomycetes</taxon>
        <taxon>Hypocreomycetidae</taxon>
        <taxon>Hypocreales</taxon>
        <taxon>Nectriaceae</taxon>
        <taxon>Fusarium</taxon>
    </lineage>
</organism>
<dbReference type="Pfam" id="PF20163">
    <property type="entry name" value="DUF6536"/>
    <property type="match status" value="1"/>
</dbReference>
<gene>
    <name evidence="3" type="ORF">FLONG3_409</name>
</gene>
<keyword evidence="1" id="KW-0812">Transmembrane</keyword>
<protein>
    <recommendedName>
        <fullName evidence="2">DUF6536 domain-containing protein</fullName>
    </recommendedName>
</protein>
<accession>A0A395T9X6</accession>
<evidence type="ECO:0000313" key="4">
    <source>
        <dbReference type="Proteomes" id="UP000266234"/>
    </source>
</evidence>
<evidence type="ECO:0000313" key="3">
    <source>
        <dbReference type="EMBL" id="RGP81471.1"/>
    </source>
</evidence>
<feature type="transmembrane region" description="Helical" evidence="1">
    <location>
        <begin position="63"/>
        <end position="80"/>
    </location>
</feature>
<dbReference type="STRING" id="694270.A0A395T9X6"/>
<feature type="transmembrane region" description="Helical" evidence="1">
    <location>
        <begin position="379"/>
        <end position="403"/>
    </location>
</feature>
<dbReference type="InterPro" id="IPR046623">
    <property type="entry name" value="DUF6536"/>
</dbReference>
<dbReference type="PANTHER" id="PTHR35395">
    <property type="entry name" value="DUF6536 DOMAIN-CONTAINING PROTEIN"/>
    <property type="match status" value="1"/>
</dbReference>
<proteinExistence type="predicted"/>
<feature type="transmembrane region" description="Helical" evidence="1">
    <location>
        <begin position="6"/>
        <end position="24"/>
    </location>
</feature>
<dbReference type="AlphaFoldDB" id="A0A395T9X6"/>
<feature type="domain" description="DUF6536" evidence="2">
    <location>
        <begin position="1"/>
        <end position="102"/>
    </location>
</feature>
<dbReference type="EMBL" id="PXOG01000010">
    <property type="protein sequence ID" value="RGP81471.1"/>
    <property type="molecule type" value="Genomic_DNA"/>
</dbReference>
<evidence type="ECO:0000259" key="2">
    <source>
        <dbReference type="Pfam" id="PF20163"/>
    </source>
</evidence>
<sequence length="636" mass="72151">MNLWIHLAINVIGTGILASSNFFMQSLVAPTRAEVDAAHASGYWLEIGIQSIRNFRFIKWQKIVYWSLFGLTSVPIHLVFNGAVLESKGTNAALVILGAQDLIEGDWHHQDPIYCLPRKRILIDEEYSLNNSLPSMGRNRERQDAALASTIRGRKNVIESLTSEDTRGNWEKLNFKDCMERYNNPEETLTQYRHVIFVMYDYDDLFLNSTRGWKPRDILKNTTNIADIDDFNPLWGIDEIRRPSRAGESIQRVDVVPFRYANNEVNEAEFDDMNEKWVSNVWNFASTSNIFDPVSGVFITDPTYFKSSHRTLQVNHLLKLRVWRDENPLMTPGDAISSFITSPDEETKDTIRDGKWFQVSRQWKFVSTRRFGNAVPRNIWLITCLVIGSSLIVATAMLIIALLNQSLSESQFGHAPRNTELEWSKYSIKFRALRVTEPKGEQKSTYRLQLPYRFSIPLIIVSTILHWIYSNCMYVSNYITYDIDDTKIFKIGVQYSTKAILIGFCMSLGVTIAPAALAYMRLPGIMVIAGGNSAVISAACHYPAAKIQSQSPATPIPSRQDDSLSVLLLDKHELEELEEVTRKKLKWGKLFGGSGEDSQIGHLGFGTEDSGVEEPVEGEYYSGAQPGMAMQRPLNL</sequence>
<feature type="transmembrane region" description="Helical" evidence="1">
    <location>
        <begin position="499"/>
        <end position="519"/>
    </location>
</feature>
<dbReference type="Proteomes" id="UP000266234">
    <property type="component" value="Unassembled WGS sequence"/>
</dbReference>
<dbReference type="OrthoDB" id="5429634at2759"/>
<comment type="caution">
    <text evidence="3">The sequence shown here is derived from an EMBL/GenBank/DDBJ whole genome shotgun (WGS) entry which is preliminary data.</text>
</comment>
<name>A0A395T9X6_9HYPO</name>
<evidence type="ECO:0000256" key="1">
    <source>
        <dbReference type="SAM" id="Phobius"/>
    </source>
</evidence>
<keyword evidence="4" id="KW-1185">Reference proteome</keyword>
<dbReference type="PANTHER" id="PTHR35395:SF1">
    <property type="entry name" value="DUF6536 DOMAIN-CONTAINING PROTEIN"/>
    <property type="match status" value="1"/>
</dbReference>
<keyword evidence="1" id="KW-1133">Transmembrane helix</keyword>
<feature type="transmembrane region" description="Helical" evidence="1">
    <location>
        <begin position="450"/>
        <end position="469"/>
    </location>
</feature>
<reference evidence="3 4" key="1">
    <citation type="journal article" date="2018" name="PLoS Pathog.">
        <title>Evolution of structural diversity of trichothecenes, a family of toxins produced by plant pathogenic and entomopathogenic fungi.</title>
        <authorList>
            <person name="Proctor R.H."/>
            <person name="McCormick S.P."/>
            <person name="Kim H.S."/>
            <person name="Cardoza R.E."/>
            <person name="Stanley A.M."/>
            <person name="Lindo L."/>
            <person name="Kelly A."/>
            <person name="Brown D.W."/>
            <person name="Lee T."/>
            <person name="Vaughan M.M."/>
            <person name="Alexander N.J."/>
            <person name="Busman M."/>
            <person name="Gutierrez S."/>
        </authorList>
    </citation>
    <scope>NUCLEOTIDE SEQUENCE [LARGE SCALE GENOMIC DNA]</scope>
    <source>
        <strain evidence="3 4">NRRL 20695</strain>
    </source>
</reference>